<reference evidence="4 5" key="1">
    <citation type="journal article" date="2014" name="Genome Announc.">
        <title>Draft genome sequences of eight enterohepatic helicobacter species isolated from both laboratory and wild rodents.</title>
        <authorList>
            <person name="Sheh A."/>
            <person name="Shen Z."/>
            <person name="Fox J.G."/>
        </authorList>
    </citation>
    <scope>NUCLEOTIDE SEQUENCE [LARGE SCALE GENOMIC DNA]</scope>
    <source>
        <strain evidence="4 5">MIT-03-7007</strain>
    </source>
</reference>
<evidence type="ECO:0000313" key="6">
    <source>
        <dbReference type="Proteomes" id="UP000244890"/>
    </source>
</evidence>
<dbReference type="RefSeq" id="WP_034553846.1">
    <property type="nucleotide sequence ID" value="NZ_CP021886.1"/>
</dbReference>
<sequence>MKLIFKIIKVSIFPLFITSTSLNAENFLEIPSNKPDPTLALILTQNDKDFLEELHKYPKNTAFFIDGKTEKIIATNNPPKLPTTQEISRTSPQKVNTTPKTKKLQKLAPHNIPYQMQEEKIDLLR</sequence>
<organism evidence="4 5">
    <name type="scientific">Helicobacter apodemus</name>
    <dbReference type="NCBI Taxonomy" id="135569"/>
    <lineage>
        <taxon>Bacteria</taxon>
        <taxon>Pseudomonadati</taxon>
        <taxon>Campylobacterota</taxon>
        <taxon>Epsilonproteobacteria</taxon>
        <taxon>Campylobacterales</taxon>
        <taxon>Helicobacteraceae</taxon>
        <taxon>Helicobacter</taxon>
    </lineage>
</organism>
<evidence type="ECO:0000313" key="3">
    <source>
        <dbReference type="EMBL" id="AWI33856.1"/>
    </source>
</evidence>
<dbReference type="Proteomes" id="UP000029920">
    <property type="component" value="Unassembled WGS sequence"/>
</dbReference>
<reference evidence="3 6" key="2">
    <citation type="submission" date="2017-06" db="EMBL/GenBank/DDBJ databases">
        <title>Complete genome of Helicobacter apodemus.</title>
        <authorList>
            <person name="Cho S."/>
        </authorList>
    </citation>
    <scope>NUCLEOTIDE SEQUENCE [LARGE SCALE GENOMIC DNA]</scope>
    <source>
        <strain evidence="3">SCJK1</strain>
        <strain evidence="6">SNUVETPUB-15-01</strain>
    </source>
</reference>
<dbReference type="EMBL" id="CP021886">
    <property type="protein sequence ID" value="AWI33856.1"/>
    <property type="molecule type" value="Genomic_DNA"/>
</dbReference>
<gene>
    <name evidence="3" type="ORF">CDV25_03075</name>
    <name evidence="4" type="ORF">LS72_008225</name>
</gene>
<dbReference type="AlphaFoldDB" id="A0A099UE27"/>
<keyword evidence="5" id="KW-1185">Reference proteome</keyword>
<feature type="compositionally biased region" description="Polar residues" evidence="1">
    <location>
        <begin position="75"/>
        <end position="99"/>
    </location>
</feature>
<evidence type="ECO:0000313" key="5">
    <source>
        <dbReference type="Proteomes" id="UP000029920"/>
    </source>
</evidence>
<keyword evidence="2" id="KW-0732">Signal</keyword>
<name>A0A099UE27_9HELI</name>
<evidence type="ECO:0000256" key="2">
    <source>
        <dbReference type="SAM" id="SignalP"/>
    </source>
</evidence>
<feature type="signal peptide" evidence="2">
    <location>
        <begin position="1"/>
        <end position="24"/>
    </location>
</feature>
<accession>A0A099UE27</accession>
<feature type="region of interest" description="Disordered" evidence="1">
    <location>
        <begin position="75"/>
        <end position="110"/>
    </location>
</feature>
<feature type="chain" id="PRO_5035986658" evidence="2">
    <location>
        <begin position="25"/>
        <end position="125"/>
    </location>
</feature>
<reference evidence="4" key="3">
    <citation type="submission" date="2018-04" db="EMBL/GenBank/DDBJ databases">
        <authorList>
            <person name="Sheh A."/>
            <person name="Shen Z."/>
            <person name="Mannion A.J."/>
            <person name="Fox J.G."/>
        </authorList>
    </citation>
    <scope>NUCLEOTIDE SEQUENCE</scope>
    <source>
        <strain evidence="4">MIT-03-7007</strain>
    </source>
</reference>
<dbReference type="OrthoDB" id="5325121at2"/>
<evidence type="ECO:0000313" key="4">
    <source>
        <dbReference type="EMBL" id="TLE14831.1"/>
    </source>
</evidence>
<evidence type="ECO:0000256" key="1">
    <source>
        <dbReference type="SAM" id="MobiDB-lite"/>
    </source>
</evidence>
<dbReference type="Proteomes" id="UP000244890">
    <property type="component" value="Chromosome"/>
</dbReference>
<dbReference type="KEGG" id="had:CDV25_03075"/>
<proteinExistence type="predicted"/>
<protein>
    <submittedName>
        <fullName evidence="4">Uncharacterized protein</fullName>
    </submittedName>
</protein>
<dbReference type="EMBL" id="JRPC02000022">
    <property type="protein sequence ID" value="TLE14831.1"/>
    <property type="molecule type" value="Genomic_DNA"/>
</dbReference>